<organism evidence="3 4">
    <name type="scientific">Nakamurella multipartita (strain ATCC 700099 / DSM 44233 / CIP 104796 / JCM 9543 / NBRC 105858 / Y-104)</name>
    <name type="common">Microsphaera multipartita</name>
    <dbReference type="NCBI Taxonomy" id="479431"/>
    <lineage>
        <taxon>Bacteria</taxon>
        <taxon>Bacillati</taxon>
        <taxon>Actinomycetota</taxon>
        <taxon>Actinomycetes</taxon>
        <taxon>Nakamurellales</taxon>
        <taxon>Nakamurellaceae</taxon>
        <taxon>Nakamurella</taxon>
    </lineage>
</organism>
<dbReference type="SUPFAM" id="SSF51735">
    <property type="entry name" value="NAD(P)-binding Rossmann-fold domains"/>
    <property type="match status" value="1"/>
</dbReference>
<feature type="domain" description="NAD-dependent epimerase/dehydratase" evidence="2">
    <location>
        <begin position="6"/>
        <end position="218"/>
    </location>
</feature>
<dbReference type="InterPro" id="IPR001509">
    <property type="entry name" value="Epimerase_deHydtase"/>
</dbReference>
<protein>
    <submittedName>
        <fullName evidence="3">NAD-dependent epimerase/dehydratase</fullName>
    </submittedName>
</protein>
<dbReference type="Proteomes" id="UP000002218">
    <property type="component" value="Chromosome"/>
</dbReference>
<evidence type="ECO:0000259" key="2">
    <source>
        <dbReference type="Pfam" id="PF01370"/>
    </source>
</evidence>
<dbReference type="PANTHER" id="PTHR43245:SF52">
    <property type="entry name" value="NAD-DEPENDENT EPIMERASE_DEHYDRATASE"/>
    <property type="match status" value="1"/>
</dbReference>
<keyword evidence="4" id="KW-1185">Reference proteome</keyword>
<proteinExistence type="predicted"/>
<dbReference type="AlphaFoldDB" id="C8XAF9"/>
<dbReference type="Gene3D" id="3.40.50.720">
    <property type="entry name" value="NAD(P)-binding Rossmann-like Domain"/>
    <property type="match status" value="1"/>
</dbReference>
<dbReference type="RefSeq" id="WP_015746238.1">
    <property type="nucleotide sequence ID" value="NC_013235.1"/>
</dbReference>
<dbReference type="InterPro" id="IPR036291">
    <property type="entry name" value="NAD(P)-bd_dom_sf"/>
</dbReference>
<dbReference type="PANTHER" id="PTHR43245">
    <property type="entry name" value="BIFUNCTIONAL POLYMYXIN RESISTANCE PROTEIN ARNA"/>
    <property type="match status" value="1"/>
</dbReference>
<dbReference type="KEGG" id="nml:Namu_0914"/>
<gene>
    <name evidence="3" type="ordered locus">Namu_0914</name>
</gene>
<reference evidence="4" key="1">
    <citation type="submission" date="2009-09" db="EMBL/GenBank/DDBJ databases">
        <title>The complete genome of Nakamurella multipartita DSM 44233.</title>
        <authorList>
            <consortium name="US DOE Joint Genome Institute (JGI-PGF)"/>
            <person name="Lucas S."/>
            <person name="Copeland A."/>
            <person name="Lapidus A."/>
            <person name="Glavina del Rio T."/>
            <person name="Dalin E."/>
            <person name="Tice H."/>
            <person name="Bruce D."/>
            <person name="Goodwin L."/>
            <person name="Pitluck S."/>
            <person name="Kyrpides N."/>
            <person name="Mavromatis K."/>
            <person name="Ivanova N."/>
            <person name="Ovchinnikova G."/>
            <person name="Sims D."/>
            <person name="Meincke L."/>
            <person name="Brettin T."/>
            <person name="Detter J.C."/>
            <person name="Han C."/>
            <person name="Larimer F."/>
            <person name="Land M."/>
            <person name="Hauser L."/>
            <person name="Markowitz V."/>
            <person name="Cheng J.-F."/>
            <person name="Hugenholtz P."/>
            <person name="Woyke T."/>
            <person name="Wu D."/>
            <person name="Klenk H.-P."/>
            <person name="Eisen J.A."/>
        </authorList>
    </citation>
    <scope>NUCLEOTIDE SEQUENCE [LARGE SCALE GENOMIC DNA]</scope>
    <source>
        <strain evidence="4">ATCC 700099 / DSM 44233 / CIP 104796 / JCM 9543 / NBRC 105858 / Y-104</strain>
    </source>
</reference>
<feature type="region of interest" description="Disordered" evidence="1">
    <location>
        <begin position="368"/>
        <end position="402"/>
    </location>
</feature>
<dbReference type="Pfam" id="PF01370">
    <property type="entry name" value="Epimerase"/>
    <property type="match status" value="1"/>
</dbReference>
<name>C8XAF9_NAKMY</name>
<evidence type="ECO:0000313" key="3">
    <source>
        <dbReference type="EMBL" id="ACV77324.1"/>
    </source>
</evidence>
<reference evidence="3 4" key="2">
    <citation type="journal article" date="2010" name="Stand. Genomic Sci.">
        <title>Complete genome sequence of Nakamurella multipartita type strain (Y-104).</title>
        <authorList>
            <person name="Tice H."/>
            <person name="Mayilraj S."/>
            <person name="Sims D."/>
            <person name="Lapidus A."/>
            <person name="Nolan M."/>
            <person name="Lucas S."/>
            <person name="Glavina Del Rio T."/>
            <person name="Copeland A."/>
            <person name="Cheng J.F."/>
            <person name="Meincke L."/>
            <person name="Bruce D."/>
            <person name="Goodwin L."/>
            <person name="Pitluck S."/>
            <person name="Ivanova N."/>
            <person name="Mavromatis K."/>
            <person name="Ovchinnikova G."/>
            <person name="Pati A."/>
            <person name="Chen A."/>
            <person name="Palaniappan K."/>
            <person name="Land M."/>
            <person name="Hauser L."/>
            <person name="Chang Y.J."/>
            <person name="Jeffries C.D."/>
            <person name="Detter J.C."/>
            <person name="Brettin T."/>
            <person name="Rohde M."/>
            <person name="Goker M."/>
            <person name="Bristow J."/>
            <person name="Eisen J.A."/>
            <person name="Markowitz V."/>
            <person name="Hugenholtz P."/>
            <person name="Kyrpides N.C."/>
            <person name="Klenk H.P."/>
            <person name="Chen F."/>
        </authorList>
    </citation>
    <scope>NUCLEOTIDE SEQUENCE [LARGE SCALE GENOMIC DNA]</scope>
    <source>
        <strain evidence="4">ATCC 700099 / DSM 44233 / CIP 104796 / JCM 9543 / NBRC 105858 / Y-104</strain>
    </source>
</reference>
<dbReference type="eggNOG" id="COG0451">
    <property type="taxonomic scope" value="Bacteria"/>
</dbReference>
<dbReference type="InParanoid" id="C8XAF9"/>
<dbReference type="STRING" id="479431.Namu_0914"/>
<dbReference type="EMBL" id="CP001737">
    <property type="protein sequence ID" value="ACV77324.1"/>
    <property type="molecule type" value="Genomic_DNA"/>
</dbReference>
<evidence type="ECO:0000256" key="1">
    <source>
        <dbReference type="SAM" id="MobiDB-lite"/>
    </source>
</evidence>
<sequence length="402" mass="42145">MAGLIVLVTGVTRVIGSCLAGRLAAHPGVDRVIGVDAALPEPAARARMGAADFARVDIRNPLVARVIEAAGVDTVVHASASSTPASSAARTMAKEMNVLGTMQLLAACQRSESVRNLIVRSTGAVYGASSRDPAIFTEDMSARSVPSSGPGRDAIDIEAYVRGFGRRRPDVRIAVPRFAEIVGPTVVTPLTRYFSLSPAVPMVLGRDARLQFVHEQDAIGLLEHLALGSFAGTVNAAGDGTITLAQAIHRAGRIPLPVPSIGLDPLSRVMRTLHVGGFSPGQVKVLSAGRVMDTTRLRERVGFIPTFTTMQAFDDFAAGLRPVVTPEAVRRVEVRVASTLGVQPLPDTPMPGAAVEPADSVTDVLLAGPDRSAADDPADGARPRLVGIDGHAAGTPRRRRIR</sequence>
<dbReference type="InterPro" id="IPR050177">
    <property type="entry name" value="Lipid_A_modif_metabolic_enz"/>
</dbReference>
<evidence type="ECO:0000313" key="4">
    <source>
        <dbReference type="Proteomes" id="UP000002218"/>
    </source>
</evidence>
<dbReference type="HOGENOM" id="CLU_007383_0_2_11"/>
<accession>C8XAF9</accession>
<dbReference type="FunCoup" id="C8XAF9">
    <property type="interactions" value="30"/>
</dbReference>